<accession>A0A7S4CZG8</accession>
<dbReference type="EMBL" id="HBJA01063388">
    <property type="protein sequence ID" value="CAE0811247.1"/>
    <property type="molecule type" value="Transcribed_RNA"/>
</dbReference>
<name>A0A7S4CZG8_9EUGL</name>
<protein>
    <submittedName>
        <fullName evidence="2">Uncharacterized protein</fullName>
    </submittedName>
</protein>
<sequence length="212" mass="23747">MVRPRTPSLVFLPMLLVVVVLSLWELELMPVPVLVRVLMPVLVVTPPPGKENVLQQEHGCMFLHMMSPTRSHCPISQSQHSHMEEGSVQHRLGVWCLQCTAINGLYRVLMAVLVLVPTSGHQIVKPDASIVFLCAVVCARGAWLLVKRAFFSLKHCTKWFKSPSRWLHGFAVHLHMAVLCWSFLPALPPRHTACPEGVRSPVATFSLTLQQL</sequence>
<keyword evidence="1" id="KW-1133">Transmembrane helix</keyword>
<gene>
    <name evidence="2" type="ORF">EGYM00163_LOCUS22395</name>
</gene>
<reference evidence="2" key="1">
    <citation type="submission" date="2021-01" db="EMBL/GenBank/DDBJ databases">
        <authorList>
            <person name="Corre E."/>
            <person name="Pelletier E."/>
            <person name="Niang G."/>
            <person name="Scheremetjew M."/>
            <person name="Finn R."/>
            <person name="Kale V."/>
            <person name="Holt S."/>
            <person name="Cochrane G."/>
            <person name="Meng A."/>
            <person name="Brown T."/>
            <person name="Cohen L."/>
        </authorList>
    </citation>
    <scope>NUCLEOTIDE SEQUENCE</scope>
    <source>
        <strain evidence="2">CCMP1594</strain>
    </source>
</reference>
<dbReference type="AlphaFoldDB" id="A0A7S4CZG8"/>
<organism evidence="2">
    <name type="scientific">Eutreptiella gymnastica</name>
    <dbReference type="NCBI Taxonomy" id="73025"/>
    <lineage>
        <taxon>Eukaryota</taxon>
        <taxon>Discoba</taxon>
        <taxon>Euglenozoa</taxon>
        <taxon>Euglenida</taxon>
        <taxon>Spirocuta</taxon>
        <taxon>Euglenophyceae</taxon>
        <taxon>Eutreptiales</taxon>
        <taxon>Eutreptiaceae</taxon>
        <taxon>Eutreptiella</taxon>
    </lineage>
</organism>
<keyword evidence="1" id="KW-0812">Transmembrane</keyword>
<feature type="transmembrane region" description="Helical" evidence="1">
    <location>
        <begin position="6"/>
        <end position="26"/>
    </location>
</feature>
<evidence type="ECO:0000313" key="2">
    <source>
        <dbReference type="EMBL" id="CAE0811247.1"/>
    </source>
</evidence>
<evidence type="ECO:0000256" key="1">
    <source>
        <dbReference type="SAM" id="Phobius"/>
    </source>
</evidence>
<keyword evidence="1" id="KW-0472">Membrane</keyword>
<proteinExistence type="predicted"/>